<dbReference type="Proteomes" id="UP000046392">
    <property type="component" value="Unplaced"/>
</dbReference>
<dbReference type="WBParaSite" id="SPAL_0000693000.1">
    <property type="protein sequence ID" value="SPAL_0000693000.1"/>
    <property type="gene ID" value="SPAL_0000693000"/>
</dbReference>
<dbReference type="AlphaFoldDB" id="A0A0N5BLY4"/>
<protein>
    <submittedName>
        <fullName evidence="2">F-ATPase epsilon subunit</fullName>
    </submittedName>
</protein>
<sequence>MNAEIATVRHSFENIRTIKIFVPIEIFDRIMIAKVEGMRGVIMKHLSSKISDVVNSVPILSNSESESDDDRRRTIRFKDEEISLLTKWFREKNGEIPIKREFRI</sequence>
<name>A0A0N5BLY4_STREA</name>
<reference evidence="2" key="1">
    <citation type="submission" date="2017-02" db="UniProtKB">
        <authorList>
            <consortium name="WormBaseParasite"/>
        </authorList>
    </citation>
    <scope>IDENTIFICATION</scope>
</reference>
<organism evidence="1 2">
    <name type="scientific">Strongyloides papillosus</name>
    <name type="common">Intestinal threadworm</name>
    <dbReference type="NCBI Taxonomy" id="174720"/>
    <lineage>
        <taxon>Eukaryota</taxon>
        <taxon>Metazoa</taxon>
        <taxon>Ecdysozoa</taxon>
        <taxon>Nematoda</taxon>
        <taxon>Chromadorea</taxon>
        <taxon>Rhabditida</taxon>
        <taxon>Tylenchina</taxon>
        <taxon>Panagrolaimomorpha</taxon>
        <taxon>Strongyloidoidea</taxon>
        <taxon>Strongyloididae</taxon>
        <taxon>Strongyloides</taxon>
    </lineage>
</organism>
<accession>A0A0N5BLY4</accession>
<proteinExistence type="predicted"/>
<keyword evidence="1" id="KW-1185">Reference proteome</keyword>
<evidence type="ECO:0000313" key="1">
    <source>
        <dbReference type="Proteomes" id="UP000046392"/>
    </source>
</evidence>
<evidence type="ECO:0000313" key="2">
    <source>
        <dbReference type="WBParaSite" id="SPAL_0000693000.1"/>
    </source>
</evidence>